<dbReference type="InterPro" id="IPR013217">
    <property type="entry name" value="Methyltransf_12"/>
</dbReference>
<organism evidence="2 3">
    <name type="scientific">Saccharopolyspora cebuensis</name>
    <dbReference type="NCBI Taxonomy" id="418759"/>
    <lineage>
        <taxon>Bacteria</taxon>
        <taxon>Bacillati</taxon>
        <taxon>Actinomycetota</taxon>
        <taxon>Actinomycetes</taxon>
        <taxon>Pseudonocardiales</taxon>
        <taxon>Pseudonocardiaceae</taxon>
        <taxon>Saccharopolyspora</taxon>
    </lineage>
</organism>
<accession>A0ABV4CJ35</accession>
<dbReference type="RefSeq" id="WP_345363234.1">
    <property type="nucleotide sequence ID" value="NZ_BAABII010000009.1"/>
</dbReference>
<protein>
    <submittedName>
        <fullName evidence="2">Trans-aconitate 2-methyltransferase</fullName>
    </submittedName>
</protein>
<dbReference type="Proteomes" id="UP001564626">
    <property type="component" value="Unassembled WGS sequence"/>
</dbReference>
<dbReference type="CDD" id="cd02440">
    <property type="entry name" value="AdoMet_MTases"/>
    <property type="match status" value="1"/>
</dbReference>
<evidence type="ECO:0000259" key="1">
    <source>
        <dbReference type="Pfam" id="PF08242"/>
    </source>
</evidence>
<dbReference type="InterPro" id="IPR029063">
    <property type="entry name" value="SAM-dependent_MTases_sf"/>
</dbReference>
<dbReference type="SUPFAM" id="SSF53335">
    <property type="entry name" value="S-adenosyl-L-methionine-dependent methyltransferases"/>
    <property type="match status" value="1"/>
</dbReference>
<keyword evidence="3" id="KW-1185">Reference proteome</keyword>
<dbReference type="PANTHER" id="PTHR43591">
    <property type="entry name" value="METHYLTRANSFERASE"/>
    <property type="match status" value="1"/>
</dbReference>
<comment type="caution">
    <text evidence="2">The sequence shown here is derived from an EMBL/GenBank/DDBJ whole genome shotgun (WGS) entry which is preliminary data.</text>
</comment>
<dbReference type="Pfam" id="PF08242">
    <property type="entry name" value="Methyltransf_12"/>
    <property type="match status" value="1"/>
</dbReference>
<gene>
    <name evidence="2" type="ORF">AB8O55_11450</name>
</gene>
<dbReference type="Gene3D" id="3.40.50.150">
    <property type="entry name" value="Vaccinia Virus protein VP39"/>
    <property type="match status" value="1"/>
</dbReference>
<reference evidence="2 3" key="1">
    <citation type="submission" date="2024-08" db="EMBL/GenBank/DDBJ databases">
        <title>Genome mining of Saccharopolyspora cebuensis PGLac3 from Nigerian medicinal plant.</title>
        <authorList>
            <person name="Ezeobiora C.E."/>
            <person name="Igbokwe N.H."/>
            <person name="Amin D.H."/>
            <person name="Mendie U.E."/>
        </authorList>
    </citation>
    <scope>NUCLEOTIDE SEQUENCE [LARGE SCALE GENOMIC DNA]</scope>
    <source>
        <strain evidence="2 3">PGLac3</strain>
    </source>
</reference>
<sequence>MAQHSDHHGDGGHDHGALADLLERDAEVFAAYLDDLVAWVARHAPDDPRAIVDLGAGPGAGGFALAGRFPAAELVAVDRSEPMLERLRAAASGADLADRVRAVRADLDAGLPEVGAPDVVWAASLLHEVADPDRLLREVRAALRPGGLLAVVELDDLPFFLPADVGRGRPGLEERCHEVVAQARWNAHPDWRSHLERAGFDVVGQRSFAAEADPAPPSAGRYAHGYLSRIRAAFADRLDPDDVEVLDHLLSADGPESVLHRRDLVVRGTRTAWAARPSGAEEGTG</sequence>
<feature type="domain" description="Methyltransferase type 12" evidence="1">
    <location>
        <begin position="52"/>
        <end position="149"/>
    </location>
</feature>
<evidence type="ECO:0000313" key="2">
    <source>
        <dbReference type="EMBL" id="MEY8040012.1"/>
    </source>
</evidence>
<evidence type="ECO:0000313" key="3">
    <source>
        <dbReference type="Proteomes" id="UP001564626"/>
    </source>
</evidence>
<name>A0ABV4CJ35_9PSEU</name>
<proteinExistence type="predicted"/>
<dbReference type="EMBL" id="JBGEHV010000016">
    <property type="protein sequence ID" value="MEY8040012.1"/>
    <property type="molecule type" value="Genomic_DNA"/>
</dbReference>
<dbReference type="PANTHER" id="PTHR43591:SF110">
    <property type="entry name" value="RHODANESE DOMAIN-CONTAINING PROTEIN"/>
    <property type="match status" value="1"/>
</dbReference>